<dbReference type="NCBIfam" id="TIGR00666">
    <property type="entry name" value="PBP4"/>
    <property type="match status" value="1"/>
</dbReference>
<evidence type="ECO:0000313" key="4">
    <source>
        <dbReference type="EMBL" id="MEE2034949.1"/>
    </source>
</evidence>
<keyword evidence="2 4" id="KW-0378">Hydrolase</keyword>
<dbReference type="EMBL" id="JAUZMZ010000208">
    <property type="protein sequence ID" value="MEE2034949.1"/>
    <property type="molecule type" value="Genomic_DNA"/>
</dbReference>
<dbReference type="SUPFAM" id="SSF56601">
    <property type="entry name" value="beta-lactamase/transpeptidase-like"/>
    <property type="match status" value="1"/>
</dbReference>
<reference evidence="4 5" key="1">
    <citation type="submission" date="2023-08" db="EMBL/GenBank/DDBJ databases">
        <authorList>
            <person name="Girao M."/>
            <person name="Carvalho M.F."/>
        </authorList>
    </citation>
    <scope>NUCLEOTIDE SEQUENCE [LARGE SCALE GENOMIC DNA]</scope>
    <source>
        <strain evidence="4 5">CC-R104</strain>
    </source>
</reference>
<dbReference type="PRINTS" id="PR00922">
    <property type="entry name" value="DADACBPTASE3"/>
</dbReference>
<keyword evidence="3" id="KW-1133">Transmembrane helix</keyword>
<keyword evidence="3" id="KW-0472">Membrane</keyword>
<dbReference type="Pfam" id="PF02113">
    <property type="entry name" value="Peptidase_S13"/>
    <property type="match status" value="2"/>
</dbReference>
<dbReference type="RefSeq" id="WP_330154296.1">
    <property type="nucleotide sequence ID" value="NZ_JAUZMZ010000208.1"/>
</dbReference>
<keyword evidence="4" id="KW-0645">Protease</keyword>
<comment type="similarity">
    <text evidence="1">Belongs to the peptidase S13 family.</text>
</comment>
<evidence type="ECO:0000256" key="2">
    <source>
        <dbReference type="ARBA" id="ARBA00022801"/>
    </source>
</evidence>
<gene>
    <name evidence="4" type="primary">dacB</name>
    <name evidence="4" type="ORF">Q8814_23035</name>
</gene>
<dbReference type="Proteomes" id="UP001331936">
    <property type="component" value="Unassembled WGS sequence"/>
</dbReference>
<evidence type="ECO:0000313" key="5">
    <source>
        <dbReference type="Proteomes" id="UP001331936"/>
    </source>
</evidence>
<protein>
    <submittedName>
        <fullName evidence="4">D-alanyl-D-alanine carboxypeptidase/D-alanyl-D-alanine-endopeptidase</fullName>
        <ecNumber evidence="4">3.4.16.4</ecNumber>
    </submittedName>
</protein>
<sequence>MLAGQEKNKKQGVLATRRRRSFRILLGIWVAGFLALVVGGVFAVYDVQNTASAAIAPAPAPVVATPQVMPVVADAPAPTPAVLAVALEEAVTNPALGAFTGSITDTATGTVLWSREPDRAMVPASTTKMITAAAALIALPADHRVTTRVVAGSRPGEIVLVAGGDPTLTARAVGESSFYRGGPRIADLAEQIRRSGAVVDTVLVDTGIYGGETLAPGWFPDDVGEGYVAPIEPVMLDGGRLSPLEDESPRSPTPALDAGRALAVAVGADPASVALGTASPGAAPMAVVESAQLRERLAQMVTLSDNVLAEAIGRELAIASGTAPTFQGAVDTAVRTLEGAGFDMGGVALRDLSGLSVDNRIPARVLDAVIATAAGPDRPALRPLLDYLPVAGATGTLADRYGTTNRAGAGWVRAKTGTLTLVSGLTGYVVDTDGRVLSFALLSNDRSPAEARPALDAVAAALRGCGCR</sequence>
<keyword evidence="4" id="KW-0121">Carboxypeptidase</keyword>
<dbReference type="GO" id="GO:0009002">
    <property type="term" value="F:serine-type D-Ala-D-Ala carboxypeptidase activity"/>
    <property type="evidence" value="ECO:0007669"/>
    <property type="project" value="UniProtKB-EC"/>
</dbReference>
<feature type="transmembrane region" description="Helical" evidence="3">
    <location>
        <begin position="21"/>
        <end position="45"/>
    </location>
</feature>
<dbReference type="EC" id="3.4.16.4" evidence="4"/>
<accession>A0ABU7JZE7</accession>
<comment type="caution">
    <text evidence="4">The sequence shown here is derived from an EMBL/GenBank/DDBJ whole genome shotgun (WGS) entry which is preliminary data.</text>
</comment>
<dbReference type="Gene3D" id="3.40.710.10">
    <property type="entry name" value="DD-peptidase/beta-lactamase superfamily"/>
    <property type="match status" value="2"/>
</dbReference>
<name>A0ABU7JZE7_9NOCA</name>
<dbReference type="InterPro" id="IPR012338">
    <property type="entry name" value="Beta-lactam/transpept-like"/>
</dbReference>
<keyword evidence="3" id="KW-0812">Transmembrane</keyword>
<dbReference type="InterPro" id="IPR000667">
    <property type="entry name" value="Peptidase_S13"/>
</dbReference>
<evidence type="ECO:0000256" key="3">
    <source>
        <dbReference type="SAM" id="Phobius"/>
    </source>
</evidence>
<keyword evidence="5" id="KW-1185">Reference proteome</keyword>
<dbReference type="PANTHER" id="PTHR30023">
    <property type="entry name" value="D-ALANYL-D-ALANINE CARBOXYPEPTIDASE"/>
    <property type="match status" value="1"/>
</dbReference>
<dbReference type="PANTHER" id="PTHR30023:SF0">
    <property type="entry name" value="PENICILLIN-SENSITIVE CARBOXYPEPTIDASE A"/>
    <property type="match status" value="1"/>
</dbReference>
<evidence type="ECO:0000256" key="1">
    <source>
        <dbReference type="ARBA" id="ARBA00006096"/>
    </source>
</evidence>
<organism evidence="4 5">
    <name type="scientific">Rhodococcus chondri</name>
    <dbReference type="NCBI Taxonomy" id="3065941"/>
    <lineage>
        <taxon>Bacteria</taxon>
        <taxon>Bacillati</taxon>
        <taxon>Actinomycetota</taxon>
        <taxon>Actinomycetes</taxon>
        <taxon>Mycobacteriales</taxon>
        <taxon>Nocardiaceae</taxon>
        <taxon>Rhodococcus</taxon>
    </lineage>
</organism>
<proteinExistence type="inferred from homology"/>